<evidence type="ECO:0000313" key="3">
    <source>
        <dbReference type="EMBL" id="SVA10518.1"/>
    </source>
</evidence>
<sequence>MPTAIITGGAVRIGRVMALHLADKGFNIALHYHKSNPSAVIEEIKSYGVHCQGYSCDFSNLIQTEQFVARVLADFDDVELLINSAANFIQENLEETQRDTLTDTLHLNLMSPYLLMRDYKRTINKGMVVNIIDERVRKHISTFGAYSVSKVGLKYLTELAAVEWGETVRVNGIAPGLILPPHGRAPDYLDRAAKKVPTRTHGKTENLLQALDYLIENQFVNGDTLFVDGAESWQHL</sequence>
<dbReference type="PRINTS" id="PR00081">
    <property type="entry name" value="GDHRDH"/>
</dbReference>
<evidence type="ECO:0000256" key="2">
    <source>
        <dbReference type="ARBA" id="ARBA00023002"/>
    </source>
</evidence>
<dbReference type="PANTHER" id="PTHR43639">
    <property type="entry name" value="OXIDOREDUCTASE, SHORT-CHAIN DEHYDROGENASE/REDUCTASE FAMILY (AFU_ORTHOLOGUE AFUA_5G02870)"/>
    <property type="match status" value="1"/>
</dbReference>
<evidence type="ECO:0008006" key="4">
    <source>
        <dbReference type="Google" id="ProtNLM"/>
    </source>
</evidence>
<reference evidence="3" key="1">
    <citation type="submission" date="2018-05" db="EMBL/GenBank/DDBJ databases">
        <authorList>
            <person name="Lanie J.A."/>
            <person name="Ng W.-L."/>
            <person name="Kazmierczak K.M."/>
            <person name="Andrzejewski T.M."/>
            <person name="Davidsen T.M."/>
            <person name="Wayne K.J."/>
            <person name="Tettelin H."/>
            <person name="Glass J.I."/>
            <person name="Rusch D."/>
            <person name="Podicherti R."/>
            <person name="Tsui H.-C.T."/>
            <person name="Winkler M.E."/>
        </authorList>
    </citation>
    <scope>NUCLEOTIDE SEQUENCE</scope>
</reference>
<dbReference type="PROSITE" id="PS00061">
    <property type="entry name" value="ADH_SHORT"/>
    <property type="match status" value="1"/>
</dbReference>
<evidence type="ECO:0000256" key="1">
    <source>
        <dbReference type="ARBA" id="ARBA00006484"/>
    </source>
</evidence>
<dbReference type="PANTHER" id="PTHR43639:SF1">
    <property type="entry name" value="SHORT-CHAIN DEHYDROGENASE_REDUCTASE FAMILY PROTEIN"/>
    <property type="match status" value="1"/>
</dbReference>
<gene>
    <name evidence="3" type="ORF">METZ01_LOCUS63372</name>
</gene>
<accession>A0A381T4L9</accession>
<organism evidence="3">
    <name type="scientific">marine metagenome</name>
    <dbReference type="NCBI Taxonomy" id="408172"/>
    <lineage>
        <taxon>unclassified sequences</taxon>
        <taxon>metagenomes</taxon>
        <taxon>ecological metagenomes</taxon>
    </lineage>
</organism>
<dbReference type="EMBL" id="UINC01003941">
    <property type="protein sequence ID" value="SVA10518.1"/>
    <property type="molecule type" value="Genomic_DNA"/>
</dbReference>
<dbReference type="Gene3D" id="3.40.50.720">
    <property type="entry name" value="NAD(P)-binding Rossmann-like Domain"/>
    <property type="match status" value="1"/>
</dbReference>
<dbReference type="InterPro" id="IPR036291">
    <property type="entry name" value="NAD(P)-bd_dom_sf"/>
</dbReference>
<comment type="similarity">
    <text evidence="1">Belongs to the short-chain dehydrogenases/reductases (SDR) family.</text>
</comment>
<protein>
    <recommendedName>
        <fullName evidence="4">Short-chain dehydrogenase/reductase SDR</fullName>
    </recommendedName>
</protein>
<dbReference type="InterPro" id="IPR002347">
    <property type="entry name" value="SDR_fam"/>
</dbReference>
<dbReference type="SUPFAM" id="SSF51735">
    <property type="entry name" value="NAD(P)-binding Rossmann-fold domains"/>
    <property type="match status" value="1"/>
</dbReference>
<name>A0A381T4L9_9ZZZZ</name>
<dbReference type="GO" id="GO:0016491">
    <property type="term" value="F:oxidoreductase activity"/>
    <property type="evidence" value="ECO:0007669"/>
    <property type="project" value="UniProtKB-KW"/>
</dbReference>
<keyword evidence="2" id="KW-0560">Oxidoreductase</keyword>
<dbReference type="Pfam" id="PF13561">
    <property type="entry name" value="adh_short_C2"/>
    <property type="match status" value="1"/>
</dbReference>
<proteinExistence type="inferred from homology"/>
<dbReference type="AlphaFoldDB" id="A0A381T4L9"/>
<dbReference type="InterPro" id="IPR020904">
    <property type="entry name" value="Sc_DH/Rdtase_CS"/>
</dbReference>